<reference evidence="2 3" key="1">
    <citation type="journal article" date="2021" name="Elife">
        <title>Chloroplast acquisition without the gene transfer in kleptoplastic sea slugs, Plakobranchus ocellatus.</title>
        <authorList>
            <person name="Maeda T."/>
            <person name="Takahashi S."/>
            <person name="Yoshida T."/>
            <person name="Shimamura S."/>
            <person name="Takaki Y."/>
            <person name="Nagai Y."/>
            <person name="Toyoda A."/>
            <person name="Suzuki Y."/>
            <person name="Arimoto A."/>
            <person name="Ishii H."/>
            <person name="Satoh N."/>
            <person name="Nishiyama T."/>
            <person name="Hasebe M."/>
            <person name="Maruyama T."/>
            <person name="Minagawa J."/>
            <person name="Obokata J."/>
            <person name="Shigenobu S."/>
        </authorList>
    </citation>
    <scope>NUCLEOTIDE SEQUENCE [LARGE SCALE GENOMIC DNA]</scope>
</reference>
<evidence type="ECO:0000313" key="3">
    <source>
        <dbReference type="Proteomes" id="UP000735302"/>
    </source>
</evidence>
<keyword evidence="3" id="KW-1185">Reference proteome</keyword>
<feature type="signal peptide" evidence="1">
    <location>
        <begin position="1"/>
        <end position="20"/>
    </location>
</feature>
<feature type="chain" id="PRO_5043954832" evidence="1">
    <location>
        <begin position="21"/>
        <end position="212"/>
    </location>
</feature>
<gene>
    <name evidence="2" type="ORF">PoB_001114800</name>
</gene>
<dbReference type="EMBL" id="BLXT01001321">
    <property type="protein sequence ID" value="GFN84642.1"/>
    <property type="molecule type" value="Genomic_DNA"/>
</dbReference>
<evidence type="ECO:0000313" key="2">
    <source>
        <dbReference type="EMBL" id="GFN84642.1"/>
    </source>
</evidence>
<name>A0AAV3YQM6_9GAST</name>
<proteinExistence type="predicted"/>
<evidence type="ECO:0000256" key="1">
    <source>
        <dbReference type="SAM" id="SignalP"/>
    </source>
</evidence>
<protein>
    <submittedName>
        <fullName evidence="2">Uncharacterized protein</fullName>
    </submittedName>
</protein>
<comment type="caution">
    <text evidence="2">The sequence shown here is derived from an EMBL/GenBank/DDBJ whole genome shotgun (WGS) entry which is preliminary data.</text>
</comment>
<dbReference type="AlphaFoldDB" id="A0AAV3YQM6"/>
<organism evidence="2 3">
    <name type="scientific">Plakobranchus ocellatus</name>
    <dbReference type="NCBI Taxonomy" id="259542"/>
    <lineage>
        <taxon>Eukaryota</taxon>
        <taxon>Metazoa</taxon>
        <taxon>Spiralia</taxon>
        <taxon>Lophotrochozoa</taxon>
        <taxon>Mollusca</taxon>
        <taxon>Gastropoda</taxon>
        <taxon>Heterobranchia</taxon>
        <taxon>Euthyneura</taxon>
        <taxon>Panpulmonata</taxon>
        <taxon>Sacoglossa</taxon>
        <taxon>Placobranchoidea</taxon>
        <taxon>Plakobranchidae</taxon>
        <taxon>Plakobranchus</taxon>
    </lineage>
</organism>
<dbReference type="Proteomes" id="UP000735302">
    <property type="component" value="Unassembled WGS sequence"/>
</dbReference>
<accession>A0AAV3YQM6</accession>
<keyword evidence="1" id="KW-0732">Signal</keyword>
<sequence>MYRTFFVVSVCLMTLSISLGDHQLERFYEKEIPTELIRRLFDLTISQQTKEEIPLKLPLQLYRQKGVFSSAVKLYFHGKPEFAEARRLMNLFDNNMFVTAWVTSSLLEAYRLGDSPKPTEEQIMLALNSFQVHINKNKPYVNSAMTFWPQSFNSAKNYWNSAPVNLVVSSKNCALLQQHLTITKLNTFEDSYHSVQAYEANHRTETSLLKVS</sequence>